<evidence type="ECO:0000256" key="1">
    <source>
        <dbReference type="ARBA" id="ARBA00004141"/>
    </source>
</evidence>
<proteinExistence type="predicted"/>
<dbReference type="GO" id="GO:0005886">
    <property type="term" value="C:plasma membrane"/>
    <property type="evidence" value="ECO:0007669"/>
    <property type="project" value="TreeGrafter"/>
</dbReference>
<feature type="transmembrane region" description="Helical" evidence="7">
    <location>
        <begin position="200"/>
        <end position="217"/>
    </location>
</feature>
<name>T5AQ68_OPHSC</name>
<comment type="subcellular location">
    <subcellularLocation>
        <location evidence="1">Membrane</location>
        <topology evidence="1">Multi-pass membrane protein</topology>
    </subcellularLocation>
</comment>
<dbReference type="InterPro" id="IPR011701">
    <property type="entry name" value="MFS"/>
</dbReference>
<gene>
    <name evidence="8" type="ORF">OCS_00380</name>
</gene>
<feature type="region of interest" description="Disordered" evidence="6">
    <location>
        <begin position="1"/>
        <end position="38"/>
    </location>
</feature>
<evidence type="ECO:0000256" key="2">
    <source>
        <dbReference type="ARBA" id="ARBA00022448"/>
    </source>
</evidence>
<protein>
    <submittedName>
        <fullName evidence="8">Major facilitator superfamily transporter</fullName>
    </submittedName>
</protein>
<feature type="transmembrane region" description="Helical" evidence="7">
    <location>
        <begin position="279"/>
        <end position="302"/>
    </location>
</feature>
<keyword evidence="3 7" id="KW-0812">Transmembrane</keyword>
<dbReference type="PANTHER" id="PTHR23502:SF51">
    <property type="entry name" value="QUINIDINE RESISTANCE PROTEIN 1-RELATED"/>
    <property type="match status" value="1"/>
</dbReference>
<evidence type="ECO:0000256" key="3">
    <source>
        <dbReference type="ARBA" id="ARBA00022692"/>
    </source>
</evidence>
<dbReference type="eggNOG" id="KOG0255">
    <property type="taxonomic scope" value="Eukaryota"/>
</dbReference>
<dbReference type="InterPro" id="IPR036259">
    <property type="entry name" value="MFS_trans_sf"/>
</dbReference>
<feature type="transmembrane region" description="Helical" evidence="7">
    <location>
        <begin position="50"/>
        <end position="69"/>
    </location>
</feature>
<dbReference type="OrthoDB" id="440553at2759"/>
<dbReference type="SUPFAM" id="SSF103473">
    <property type="entry name" value="MFS general substrate transporter"/>
    <property type="match status" value="1"/>
</dbReference>
<dbReference type="Pfam" id="PF07690">
    <property type="entry name" value="MFS_1"/>
    <property type="match status" value="2"/>
</dbReference>
<feature type="compositionally biased region" description="Basic and acidic residues" evidence="6">
    <location>
        <begin position="1"/>
        <end position="13"/>
    </location>
</feature>
<sequence>MDSSKSKEARQDTCGETQGDDGELGTTTSTSPRAKSAPPYSIFTTWQKRAMVLGAAVTAIFSPLTAQIYLPALTAIAEDLNVTSSQVNLTITTYMIFQGITPMFIGSLADSGGRRPAYLVCFVIYIAANIGLALAPTTALSWASGVCSLLDQAAPSLSSPRPSVANTLALPRSRLFWLPLSAPLSEVCFPSSLAGGPFSGFWPFFAGITIVVVIFFFPETCRHILYPPAMYRSVWQILIRSSRRTVGAGRDHGVAKPFRFNPPNVLASLFMLFERETGLLLWTSSLVFAVFYCVASAMPILFSGHYGFDEIKVGLMYLPLAAGSVGAASLVGPLINWNFRRHCATLGIPWDCTEFPVERARLEIGLPLLAVGGASLIGWGWAVNATAHVAVPCVISVIIGYNNTTNALLVDIYPGKAATATAANNLTRCLVGAGASAAIVPMMKAMGVG</sequence>
<dbReference type="GO" id="GO:0022857">
    <property type="term" value="F:transmembrane transporter activity"/>
    <property type="evidence" value="ECO:0007669"/>
    <property type="project" value="InterPro"/>
</dbReference>
<evidence type="ECO:0000313" key="9">
    <source>
        <dbReference type="Proteomes" id="UP000019374"/>
    </source>
</evidence>
<keyword evidence="2" id="KW-0813">Transport</keyword>
<organism evidence="8 9">
    <name type="scientific">Ophiocordyceps sinensis (strain Co18 / CGMCC 3.14243)</name>
    <name type="common">Yarsagumba caterpillar fungus</name>
    <name type="synonym">Hirsutella sinensis</name>
    <dbReference type="NCBI Taxonomy" id="911162"/>
    <lineage>
        <taxon>Eukaryota</taxon>
        <taxon>Fungi</taxon>
        <taxon>Dikarya</taxon>
        <taxon>Ascomycota</taxon>
        <taxon>Pezizomycotina</taxon>
        <taxon>Sordariomycetes</taxon>
        <taxon>Hypocreomycetidae</taxon>
        <taxon>Hypocreales</taxon>
        <taxon>Ophiocordycipitaceae</taxon>
        <taxon>Ophiocordyceps</taxon>
    </lineage>
</organism>
<feature type="transmembrane region" description="Helical" evidence="7">
    <location>
        <begin position="314"/>
        <end position="335"/>
    </location>
</feature>
<evidence type="ECO:0000256" key="6">
    <source>
        <dbReference type="SAM" id="MobiDB-lite"/>
    </source>
</evidence>
<accession>T5AQ68</accession>
<dbReference type="Gene3D" id="1.20.1250.20">
    <property type="entry name" value="MFS general substrate transporter like domains"/>
    <property type="match status" value="1"/>
</dbReference>
<dbReference type="AlphaFoldDB" id="T5AQ68"/>
<evidence type="ECO:0000313" key="8">
    <source>
        <dbReference type="EMBL" id="EQL03887.1"/>
    </source>
</evidence>
<keyword evidence="5 7" id="KW-0472">Membrane</keyword>
<dbReference type="HOGENOM" id="CLU_008455_8_4_1"/>
<evidence type="ECO:0000256" key="4">
    <source>
        <dbReference type="ARBA" id="ARBA00022989"/>
    </source>
</evidence>
<evidence type="ECO:0000256" key="7">
    <source>
        <dbReference type="SAM" id="Phobius"/>
    </source>
</evidence>
<feature type="transmembrane region" description="Helical" evidence="7">
    <location>
        <begin position="116"/>
        <end position="135"/>
    </location>
</feature>
<dbReference type="EMBL" id="KE652188">
    <property type="protein sequence ID" value="EQL03887.1"/>
    <property type="molecule type" value="Genomic_DNA"/>
</dbReference>
<dbReference type="PANTHER" id="PTHR23502">
    <property type="entry name" value="MAJOR FACILITATOR SUPERFAMILY"/>
    <property type="match status" value="1"/>
</dbReference>
<evidence type="ECO:0000256" key="5">
    <source>
        <dbReference type="ARBA" id="ARBA00023136"/>
    </source>
</evidence>
<feature type="transmembrane region" description="Helical" evidence="7">
    <location>
        <begin position="89"/>
        <end position="109"/>
    </location>
</feature>
<dbReference type="Proteomes" id="UP000019374">
    <property type="component" value="Unassembled WGS sequence"/>
</dbReference>
<keyword evidence="4 7" id="KW-1133">Transmembrane helix</keyword>
<reference evidence="8 9" key="1">
    <citation type="journal article" date="2013" name="Chin. Sci. Bull.">
        <title>Genome survey uncovers the secrets of sex and lifestyle in caterpillar fungus.</title>
        <authorList>
            <person name="Hu X."/>
            <person name="Zhang Y."/>
            <person name="Xiao G."/>
            <person name="Zheng P."/>
            <person name="Xia Y."/>
            <person name="Zhang X."/>
            <person name="St Leger R.J."/>
            <person name="Liu X."/>
            <person name="Wang C."/>
        </authorList>
    </citation>
    <scope>NUCLEOTIDE SEQUENCE [LARGE SCALE GENOMIC DNA]</scope>
    <source>
        <strain evidence="9">Co18 / CGMCC 3.14243</strain>
        <tissue evidence="8">Fruit-body</tissue>
    </source>
</reference>